<dbReference type="SMART" id="SM01012">
    <property type="entry name" value="ANTAR"/>
    <property type="match status" value="1"/>
</dbReference>
<evidence type="ECO:0000256" key="1">
    <source>
        <dbReference type="ARBA" id="ARBA00004141"/>
    </source>
</evidence>
<dbReference type="Proteomes" id="UP000318199">
    <property type="component" value="Unassembled WGS sequence"/>
</dbReference>
<evidence type="ECO:0000256" key="4">
    <source>
        <dbReference type="ARBA" id="ARBA00023136"/>
    </source>
</evidence>
<dbReference type="EMBL" id="VOBQ01000036">
    <property type="protein sequence ID" value="TWO63374.1"/>
    <property type="molecule type" value="Genomic_DNA"/>
</dbReference>
<comment type="caution">
    <text evidence="6">The sequence shown here is derived from an EMBL/GenBank/DDBJ whole genome shotgun (WGS) entry which is preliminary data.</text>
</comment>
<dbReference type="InterPro" id="IPR036388">
    <property type="entry name" value="WH-like_DNA-bd_sf"/>
</dbReference>
<dbReference type="Pfam" id="PF13675">
    <property type="entry name" value="PilJ"/>
    <property type="match status" value="2"/>
</dbReference>
<name>A0A562ZDX5_9BURK</name>
<keyword evidence="4" id="KW-0472">Membrane</keyword>
<sequence>MISVLLVHNPDPDAPALAADFAAAGFTVLGPAACAHLVREALRQGPNVVVCWEPRPSAALFDALRSLQVQQPLPVLVFTQDSGVERMNEALTSGVHAWVVQGYARERLRPLVHLAQAREAHERQLRETLADLTHRFEERKLVDKAKGILMRARRVSEDEAFHLLRTASMHANQRVGQVSRQVIDAAQVAEAINRAGQQRMLSQRLVKLYALACARTEATAAALLMRQSAARIDDNLAVLGKLSAATFGDLLEAAQTGWAPLRDLVAAPAQAAVLARVDALAEAMLAQADALVVALETSGLAKTVSVINVSGRQRMLSQRMAKQALLGADGKETAAAFEDGMKALANSPLATQEIREGLASARTAWERLLAGAAKAHEAAGRKELAATSEELLELFDRLTDAYQHSIQVLMG</sequence>
<dbReference type="Gene3D" id="1.10.10.10">
    <property type="entry name" value="Winged helix-like DNA-binding domain superfamily/Winged helix DNA-binding domain"/>
    <property type="match status" value="1"/>
</dbReference>
<evidence type="ECO:0000259" key="5">
    <source>
        <dbReference type="PROSITE" id="PS50921"/>
    </source>
</evidence>
<evidence type="ECO:0000313" key="6">
    <source>
        <dbReference type="EMBL" id="TWO63374.1"/>
    </source>
</evidence>
<dbReference type="Pfam" id="PF03861">
    <property type="entry name" value="ANTAR"/>
    <property type="match status" value="1"/>
</dbReference>
<evidence type="ECO:0000313" key="7">
    <source>
        <dbReference type="Proteomes" id="UP000318199"/>
    </source>
</evidence>
<dbReference type="GO" id="GO:0016020">
    <property type="term" value="C:membrane"/>
    <property type="evidence" value="ECO:0007669"/>
    <property type="project" value="UniProtKB-SubCell"/>
</dbReference>
<dbReference type="InterPro" id="IPR011006">
    <property type="entry name" value="CheY-like_superfamily"/>
</dbReference>
<dbReference type="OrthoDB" id="9782798at2"/>
<keyword evidence="3" id="KW-1133">Transmembrane helix</keyword>
<feature type="domain" description="ANTAR" evidence="5">
    <location>
        <begin position="122"/>
        <end position="183"/>
    </location>
</feature>
<dbReference type="AlphaFoldDB" id="A0A562ZDX5"/>
<dbReference type="InterPro" id="IPR029095">
    <property type="entry name" value="NarX-like_N"/>
</dbReference>
<proteinExistence type="predicted"/>
<gene>
    <name evidence="6" type="ORF">FN976_28525</name>
</gene>
<evidence type="ECO:0000256" key="2">
    <source>
        <dbReference type="ARBA" id="ARBA00022692"/>
    </source>
</evidence>
<keyword evidence="2" id="KW-0812">Transmembrane</keyword>
<accession>A0A562ZDX5</accession>
<keyword evidence="7" id="KW-1185">Reference proteome</keyword>
<organism evidence="6 7">
    <name type="scientific">Caenimonas sedimenti</name>
    <dbReference type="NCBI Taxonomy" id="2596921"/>
    <lineage>
        <taxon>Bacteria</taxon>
        <taxon>Pseudomonadati</taxon>
        <taxon>Pseudomonadota</taxon>
        <taxon>Betaproteobacteria</taxon>
        <taxon>Burkholderiales</taxon>
        <taxon>Comamonadaceae</taxon>
        <taxon>Caenimonas</taxon>
    </lineage>
</organism>
<dbReference type="GO" id="GO:0003723">
    <property type="term" value="F:RNA binding"/>
    <property type="evidence" value="ECO:0007669"/>
    <property type="project" value="InterPro"/>
</dbReference>
<dbReference type="PROSITE" id="PS50921">
    <property type="entry name" value="ANTAR"/>
    <property type="match status" value="1"/>
</dbReference>
<dbReference type="SUPFAM" id="SSF52172">
    <property type="entry name" value="CheY-like"/>
    <property type="match status" value="1"/>
</dbReference>
<dbReference type="RefSeq" id="WP_145897458.1">
    <property type="nucleotide sequence ID" value="NZ_VOBQ01000036.1"/>
</dbReference>
<protein>
    <submittedName>
        <fullName evidence="6">ANTAR domain-containing protein</fullName>
    </submittedName>
</protein>
<evidence type="ECO:0000256" key="3">
    <source>
        <dbReference type="ARBA" id="ARBA00022989"/>
    </source>
</evidence>
<comment type="subcellular location">
    <subcellularLocation>
        <location evidence="1">Membrane</location>
        <topology evidence="1">Multi-pass membrane protein</topology>
    </subcellularLocation>
</comment>
<dbReference type="InterPro" id="IPR005561">
    <property type="entry name" value="ANTAR"/>
</dbReference>
<reference evidence="6 7" key="1">
    <citation type="submission" date="2019-07" db="EMBL/GenBank/DDBJ databases">
        <title>Caenimonas sedimenti sp. nov., isolated from activated sludge.</title>
        <authorList>
            <person name="Xu J."/>
        </authorList>
    </citation>
    <scope>NUCLEOTIDE SEQUENCE [LARGE SCALE GENOMIC DNA]</scope>
    <source>
        <strain evidence="6 7">HX-9-20</strain>
    </source>
</reference>